<dbReference type="InterPro" id="IPR034829">
    <property type="entry name" value="DnaD-like_sf"/>
</dbReference>
<dbReference type="Gene3D" id="1.10.10.10">
    <property type="entry name" value="Winged helix-like DNA-binding domain superfamily/Winged helix DNA-binding domain"/>
    <property type="match status" value="1"/>
</dbReference>
<dbReference type="PANTHER" id="PTHR37293">
    <property type="entry name" value="PHAGE REPLICATION PROTEIN-RELATED"/>
    <property type="match status" value="1"/>
</dbReference>
<reference evidence="4" key="2">
    <citation type="journal article" date="2021" name="PeerJ">
        <title>Extensive microbial diversity within the chicken gut microbiome revealed by metagenomics and culture.</title>
        <authorList>
            <person name="Gilroy R."/>
            <person name="Ravi A."/>
            <person name="Getino M."/>
            <person name="Pursley I."/>
            <person name="Horton D.L."/>
            <person name="Alikhan N.F."/>
            <person name="Baker D."/>
            <person name="Gharbi K."/>
            <person name="Hall N."/>
            <person name="Watson M."/>
            <person name="Adriaenssens E.M."/>
            <person name="Foster-Nyarko E."/>
            <person name="Jarju S."/>
            <person name="Secka A."/>
            <person name="Antonio M."/>
            <person name="Oren A."/>
            <person name="Chaudhuri R.R."/>
            <person name="La Ragione R."/>
            <person name="Hildebrand F."/>
            <person name="Pallen M.J."/>
        </authorList>
    </citation>
    <scope>NUCLEOTIDE SEQUENCE</scope>
    <source>
        <strain evidence="4">CHK147-3167</strain>
    </source>
</reference>
<dbReference type="Pfam" id="PF07261">
    <property type="entry name" value="DnaB_2"/>
    <property type="match status" value="1"/>
</dbReference>
<evidence type="ECO:0000313" key="4">
    <source>
        <dbReference type="EMBL" id="HIQ90339.1"/>
    </source>
</evidence>
<protein>
    <submittedName>
        <fullName evidence="4">DnaD domain protein</fullName>
    </submittedName>
</protein>
<dbReference type="SUPFAM" id="SSF158499">
    <property type="entry name" value="DnaD domain-like"/>
    <property type="match status" value="1"/>
</dbReference>
<evidence type="ECO:0000259" key="3">
    <source>
        <dbReference type="Pfam" id="PF21984"/>
    </source>
</evidence>
<dbReference type="InterPro" id="IPR006343">
    <property type="entry name" value="DnaB/C_C"/>
</dbReference>
<dbReference type="InterPro" id="IPR036388">
    <property type="entry name" value="WH-like_DNA-bd_sf"/>
</dbReference>
<dbReference type="Proteomes" id="UP000886786">
    <property type="component" value="Unassembled WGS sequence"/>
</dbReference>
<dbReference type="InterPro" id="IPR053162">
    <property type="entry name" value="DnaD"/>
</dbReference>
<evidence type="ECO:0000313" key="5">
    <source>
        <dbReference type="Proteomes" id="UP000886786"/>
    </source>
</evidence>
<dbReference type="InterPro" id="IPR053843">
    <property type="entry name" value="DnaD_N"/>
</dbReference>
<feature type="domain" description="DnaD N-terminal" evidence="3">
    <location>
        <begin position="16"/>
        <end position="105"/>
    </location>
</feature>
<accession>A0A9D0ZQ51</accession>
<dbReference type="EMBL" id="DVFV01000033">
    <property type="protein sequence ID" value="HIQ90339.1"/>
    <property type="molecule type" value="Genomic_DNA"/>
</dbReference>
<dbReference type="Pfam" id="PF21984">
    <property type="entry name" value="DnaD_N"/>
    <property type="match status" value="1"/>
</dbReference>
<reference evidence="4" key="1">
    <citation type="submission" date="2020-10" db="EMBL/GenBank/DDBJ databases">
        <authorList>
            <person name="Gilroy R."/>
        </authorList>
    </citation>
    <scope>NUCLEOTIDE SEQUENCE</scope>
    <source>
        <strain evidence="4">CHK147-3167</strain>
    </source>
</reference>
<gene>
    <name evidence="4" type="ORF">IAB27_01730</name>
</gene>
<comment type="caution">
    <text evidence="4">The sequence shown here is derived from an EMBL/GenBank/DDBJ whole genome shotgun (WGS) entry which is preliminary data.</text>
</comment>
<evidence type="ECO:0000256" key="1">
    <source>
        <dbReference type="ARBA" id="ARBA00093462"/>
    </source>
</evidence>
<sequence>MTDKIINIIKSGTITIPKLLLQSYKELKLTEQELILIIYFIGNNEFDPERISKDLDLSIGETLKIIDDLTKKDILKISTKSAKVYEEYIDLDELYNKLALTIMTDKETPKKTNIYDKFENEFGRTLSPMEYEIIGAWIESGFSEELIEEALKEAVYNGVSNLRYIDKILYEWQKKGIKNKQDIKVQKEAPKPKGEVFDYDWLNEKD</sequence>
<organism evidence="4 5">
    <name type="scientific">Candidatus Coprosoma intestinipullorum</name>
    <dbReference type="NCBI Taxonomy" id="2840752"/>
    <lineage>
        <taxon>Bacteria</taxon>
        <taxon>Bacillati</taxon>
        <taxon>Bacillota</taxon>
        <taxon>Bacillota incertae sedis</taxon>
        <taxon>Candidatus Coprosoma</taxon>
    </lineage>
</organism>
<dbReference type="PANTHER" id="PTHR37293:SF6">
    <property type="entry name" value="DNA REPLICATION PROTEIN DNAD"/>
    <property type="match status" value="1"/>
</dbReference>
<evidence type="ECO:0000259" key="2">
    <source>
        <dbReference type="Pfam" id="PF07261"/>
    </source>
</evidence>
<comment type="similarity">
    <text evidence="1">Belongs to the DnaB/DnaD family.</text>
</comment>
<dbReference type="AlphaFoldDB" id="A0A9D0ZQ51"/>
<dbReference type="NCBIfam" id="TIGR01446">
    <property type="entry name" value="DnaD_dom"/>
    <property type="match status" value="1"/>
</dbReference>
<name>A0A9D0ZQ51_9FIRM</name>
<proteinExistence type="inferred from homology"/>
<feature type="domain" description="DnaB/C C-terminal" evidence="2">
    <location>
        <begin position="115"/>
        <end position="185"/>
    </location>
</feature>
<dbReference type="Gene3D" id="1.10.10.630">
    <property type="entry name" value="DnaD domain-like"/>
    <property type="match status" value="1"/>
</dbReference>